<protein>
    <recommendedName>
        <fullName evidence="3">M23ase beta-sheet core domain-containing protein</fullName>
    </recommendedName>
</protein>
<dbReference type="RefSeq" id="WP_197740472.1">
    <property type="nucleotide sequence ID" value="NZ_AP021875.1"/>
</dbReference>
<sequence length="308" mass="34334">MKKKLTLLIFDAAGTPVRQTRVPRMLIPMAAFAFLAVAVAFYLGVSDYLRLRNESKNLASLRLALQAQEERIAHQQDQIVSFSNKIDSMKTQLANLHNFEQKIRIIANLETDNGATGLFGVGGSEPEDMDPTEMMAQDYQELVRDMHVEINEIDQASHTQESSFSSLFSQLEGKRNLLAATPSIRPVTGWVSSRFGRRESPFTGRREFHRGLDIANRAGTPIIAPADGIVTYAARKGLMGNMVAIDHGFGMVTRYGHLKKFLKKKGERVKRGETIALMGNTGRSTGPHLHYEVRLNGVAVNPMNYFLN</sequence>
<dbReference type="KEGG" id="dwd:DSCW_00130"/>
<dbReference type="Pfam" id="PF01551">
    <property type="entry name" value="Peptidase_M23"/>
    <property type="match status" value="1"/>
</dbReference>
<reference evidence="4 5" key="1">
    <citation type="submission" date="2019-11" db="EMBL/GenBank/DDBJ databases">
        <title>Comparative genomics of hydrocarbon-degrading Desulfosarcina strains.</title>
        <authorList>
            <person name="Watanabe M."/>
            <person name="Kojima H."/>
            <person name="Fukui M."/>
        </authorList>
    </citation>
    <scope>NUCLEOTIDE SEQUENCE [LARGE SCALE GENOMIC DNA]</scope>
    <source>
        <strain evidence="4 5">PP31</strain>
    </source>
</reference>
<dbReference type="InterPro" id="IPR011055">
    <property type="entry name" value="Dup_hybrid_motif"/>
</dbReference>
<feature type="coiled-coil region" evidence="1">
    <location>
        <begin position="51"/>
        <end position="85"/>
    </location>
</feature>
<proteinExistence type="predicted"/>
<evidence type="ECO:0000256" key="1">
    <source>
        <dbReference type="SAM" id="Coils"/>
    </source>
</evidence>
<dbReference type="FunFam" id="2.70.70.10:FF:000006">
    <property type="entry name" value="M23 family peptidase"/>
    <property type="match status" value="1"/>
</dbReference>
<keyword evidence="2" id="KW-0472">Membrane</keyword>
<evidence type="ECO:0000313" key="5">
    <source>
        <dbReference type="Proteomes" id="UP000427769"/>
    </source>
</evidence>
<dbReference type="EMBL" id="AP021875">
    <property type="protein sequence ID" value="BBO72596.1"/>
    <property type="molecule type" value="Genomic_DNA"/>
</dbReference>
<dbReference type="GO" id="GO:0004222">
    <property type="term" value="F:metalloendopeptidase activity"/>
    <property type="evidence" value="ECO:0007669"/>
    <property type="project" value="TreeGrafter"/>
</dbReference>
<evidence type="ECO:0000259" key="3">
    <source>
        <dbReference type="Pfam" id="PF01551"/>
    </source>
</evidence>
<dbReference type="InterPro" id="IPR050570">
    <property type="entry name" value="Cell_wall_metabolism_enzyme"/>
</dbReference>
<dbReference type="PANTHER" id="PTHR21666:SF270">
    <property type="entry name" value="MUREIN HYDROLASE ACTIVATOR ENVC"/>
    <property type="match status" value="1"/>
</dbReference>
<organism evidence="4 5">
    <name type="scientific">Desulfosarcina widdelii</name>
    <dbReference type="NCBI Taxonomy" id="947919"/>
    <lineage>
        <taxon>Bacteria</taxon>
        <taxon>Pseudomonadati</taxon>
        <taxon>Thermodesulfobacteriota</taxon>
        <taxon>Desulfobacteria</taxon>
        <taxon>Desulfobacterales</taxon>
        <taxon>Desulfosarcinaceae</taxon>
        <taxon>Desulfosarcina</taxon>
    </lineage>
</organism>
<feature type="transmembrane region" description="Helical" evidence="2">
    <location>
        <begin position="24"/>
        <end position="45"/>
    </location>
</feature>
<dbReference type="InterPro" id="IPR016047">
    <property type="entry name" value="M23ase_b-sheet_dom"/>
</dbReference>
<keyword evidence="2" id="KW-1133">Transmembrane helix</keyword>
<dbReference type="SUPFAM" id="SSF51261">
    <property type="entry name" value="Duplicated hybrid motif"/>
    <property type="match status" value="1"/>
</dbReference>
<evidence type="ECO:0000313" key="4">
    <source>
        <dbReference type="EMBL" id="BBO72596.1"/>
    </source>
</evidence>
<dbReference type="CDD" id="cd12797">
    <property type="entry name" value="M23_peptidase"/>
    <property type="match status" value="1"/>
</dbReference>
<gene>
    <name evidence="4" type="ORF">DSCW_00130</name>
</gene>
<accession>A0A5K7YTB7</accession>
<evidence type="ECO:0000256" key="2">
    <source>
        <dbReference type="SAM" id="Phobius"/>
    </source>
</evidence>
<dbReference type="Gene3D" id="2.70.70.10">
    <property type="entry name" value="Glucose Permease (Domain IIA)"/>
    <property type="match status" value="1"/>
</dbReference>
<keyword evidence="2" id="KW-0812">Transmembrane</keyword>
<dbReference type="AlphaFoldDB" id="A0A5K7YTB7"/>
<dbReference type="Proteomes" id="UP000427769">
    <property type="component" value="Chromosome"/>
</dbReference>
<dbReference type="PANTHER" id="PTHR21666">
    <property type="entry name" value="PEPTIDASE-RELATED"/>
    <property type="match status" value="1"/>
</dbReference>
<keyword evidence="1" id="KW-0175">Coiled coil</keyword>
<keyword evidence="5" id="KW-1185">Reference proteome</keyword>
<name>A0A5K7YTB7_9BACT</name>
<feature type="domain" description="M23ase beta-sheet core" evidence="3">
    <location>
        <begin position="208"/>
        <end position="302"/>
    </location>
</feature>